<dbReference type="Proteomes" id="UP001165367">
    <property type="component" value="Unassembled WGS sequence"/>
</dbReference>
<dbReference type="PANTHER" id="PTHR30273:SF2">
    <property type="entry name" value="PROTEIN FECR"/>
    <property type="match status" value="1"/>
</dbReference>
<evidence type="ECO:0000259" key="2">
    <source>
        <dbReference type="Pfam" id="PF04773"/>
    </source>
</evidence>
<dbReference type="Gene3D" id="2.60.120.1440">
    <property type="match status" value="1"/>
</dbReference>
<accession>A0ABS9KRM7</accession>
<dbReference type="Gene3D" id="3.55.50.30">
    <property type="match status" value="1"/>
</dbReference>
<feature type="domain" description="FecR protein" evidence="2">
    <location>
        <begin position="185"/>
        <end position="278"/>
    </location>
</feature>
<gene>
    <name evidence="4" type="ORF">LZZ85_11755</name>
</gene>
<keyword evidence="1" id="KW-1133">Transmembrane helix</keyword>
<feature type="transmembrane region" description="Helical" evidence="1">
    <location>
        <begin position="90"/>
        <end position="112"/>
    </location>
</feature>
<evidence type="ECO:0000256" key="1">
    <source>
        <dbReference type="SAM" id="Phobius"/>
    </source>
</evidence>
<protein>
    <submittedName>
        <fullName evidence="4">FecR domain-containing protein</fullName>
    </submittedName>
</protein>
<evidence type="ECO:0000313" key="5">
    <source>
        <dbReference type="Proteomes" id="UP001165367"/>
    </source>
</evidence>
<dbReference type="RefSeq" id="WP_237871868.1">
    <property type="nucleotide sequence ID" value="NZ_JAKLTR010000006.1"/>
</dbReference>
<sequence length="402" mass="44601">MTRLTELINKCLEQTATDAERAELTALLNDANLTEDSLSALRQAFIQKKELLPLPETNADSIVSAILEGVAGANADMDSQEEEQPPRYRLIWRWAAAASVLLLLSLGGYWFVNHSIQRSNPQANVTIQPGRDGAILTLADGSQVVLDSLADGVVAVQQGTDVLLKNGELVYDKENAASEPAINIMSTPKGRQFNITLPDGTRVWLNAASSLKFPTAFTGKERRVEITGEAYFEVAKDKTKPFFVTLPNQSAIEVLGTSFNVNAYTEEKNIQATLLEGSMRLHANTHEEERTALLKPGQQASIPSNTNARDIALDKADIDKVMAWRNGFFHLEGVTLKDAMTQFSRWYDIDVVYDKEVKHTELQQITLAGEIRRDLNLEAVLDLLKELDLHFKVEGRRLTVLP</sequence>
<name>A0ABS9KRM7_9BACT</name>
<reference evidence="4" key="1">
    <citation type="submission" date="2022-01" db="EMBL/GenBank/DDBJ databases">
        <authorList>
            <person name="Jo J.-H."/>
            <person name="Im W.-T."/>
        </authorList>
    </citation>
    <scope>NUCLEOTIDE SEQUENCE</scope>
    <source>
        <strain evidence="4">NA20</strain>
    </source>
</reference>
<keyword evidence="1" id="KW-0472">Membrane</keyword>
<dbReference type="InterPro" id="IPR012373">
    <property type="entry name" value="Ferrdict_sens_TM"/>
</dbReference>
<evidence type="ECO:0000259" key="3">
    <source>
        <dbReference type="Pfam" id="PF16344"/>
    </source>
</evidence>
<feature type="domain" description="Protein FecR C-terminal" evidence="3">
    <location>
        <begin position="329"/>
        <end position="400"/>
    </location>
</feature>
<dbReference type="Pfam" id="PF04773">
    <property type="entry name" value="FecR"/>
    <property type="match status" value="1"/>
</dbReference>
<dbReference type="InterPro" id="IPR032508">
    <property type="entry name" value="FecR_C"/>
</dbReference>
<dbReference type="InterPro" id="IPR006860">
    <property type="entry name" value="FecR"/>
</dbReference>
<organism evidence="4 5">
    <name type="scientific">Terrimonas ginsenosidimutans</name>
    <dbReference type="NCBI Taxonomy" id="2908004"/>
    <lineage>
        <taxon>Bacteria</taxon>
        <taxon>Pseudomonadati</taxon>
        <taxon>Bacteroidota</taxon>
        <taxon>Chitinophagia</taxon>
        <taxon>Chitinophagales</taxon>
        <taxon>Chitinophagaceae</taxon>
        <taxon>Terrimonas</taxon>
    </lineage>
</organism>
<proteinExistence type="predicted"/>
<comment type="caution">
    <text evidence="4">The sequence shown here is derived from an EMBL/GenBank/DDBJ whole genome shotgun (WGS) entry which is preliminary data.</text>
</comment>
<dbReference type="EMBL" id="JAKLTR010000006">
    <property type="protein sequence ID" value="MCG2614964.1"/>
    <property type="molecule type" value="Genomic_DNA"/>
</dbReference>
<dbReference type="Pfam" id="PF16344">
    <property type="entry name" value="FecR_C"/>
    <property type="match status" value="1"/>
</dbReference>
<dbReference type="PANTHER" id="PTHR30273">
    <property type="entry name" value="PERIPLASMIC SIGNAL SENSOR AND SIGMA FACTOR ACTIVATOR FECR-RELATED"/>
    <property type="match status" value="1"/>
</dbReference>
<keyword evidence="5" id="KW-1185">Reference proteome</keyword>
<evidence type="ECO:0000313" key="4">
    <source>
        <dbReference type="EMBL" id="MCG2614964.1"/>
    </source>
</evidence>
<keyword evidence="1" id="KW-0812">Transmembrane</keyword>